<reference evidence="3 4" key="1">
    <citation type="submission" date="2017-04" db="EMBL/GenBank/DDBJ databases">
        <title>Compelte genome sequence of WV33.</title>
        <authorList>
            <person name="Lee P.C."/>
        </authorList>
    </citation>
    <scope>NUCLEOTIDE SEQUENCE [LARGE SCALE GENOMIC DNA]</scope>
    <source>
        <strain evidence="3 4">WV33</strain>
    </source>
</reference>
<name>A0A2S1LE11_9FLAO</name>
<evidence type="ECO:0000313" key="4">
    <source>
        <dbReference type="Proteomes" id="UP000244527"/>
    </source>
</evidence>
<dbReference type="RefSeq" id="WP_108740927.1">
    <property type="nucleotide sequence ID" value="NZ_CP020918.1"/>
</dbReference>
<keyword evidence="1" id="KW-0472">Membrane</keyword>
<protein>
    <submittedName>
        <fullName evidence="3">DUF2157 domain-containing protein</fullName>
    </submittedName>
</protein>
<feature type="transmembrane region" description="Helical" evidence="1">
    <location>
        <begin position="267"/>
        <end position="288"/>
    </location>
</feature>
<keyword evidence="4" id="KW-1185">Reference proteome</keyword>
<proteinExistence type="predicted"/>
<feature type="transmembrane region" description="Helical" evidence="1">
    <location>
        <begin position="43"/>
        <end position="61"/>
    </location>
</feature>
<feature type="transmembrane region" description="Helical" evidence="1">
    <location>
        <begin position="300"/>
        <end position="320"/>
    </location>
</feature>
<feature type="transmembrane region" description="Helical" evidence="1">
    <location>
        <begin position="243"/>
        <end position="260"/>
    </location>
</feature>
<evidence type="ECO:0000313" key="3">
    <source>
        <dbReference type="EMBL" id="AWG21995.1"/>
    </source>
</evidence>
<evidence type="ECO:0000259" key="2">
    <source>
        <dbReference type="Pfam" id="PF09925"/>
    </source>
</evidence>
<dbReference type="InterPro" id="IPR018677">
    <property type="entry name" value="DUF2157"/>
</dbReference>
<dbReference type="AlphaFoldDB" id="A0A2S1LE11"/>
<evidence type="ECO:0000256" key="1">
    <source>
        <dbReference type="SAM" id="Phobius"/>
    </source>
</evidence>
<dbReference type="Pfam" id="PF09925">
    <property type="entry name" value="DUF2157"/>
    <property type="match status" value="1"/>
</dbReference>
<feature type="transmembrane region" description="Helical" evidence="1">
    <location>
        <begin position="67"/>
        <end position="87"/>
    </location>
</feature>
<dbReference type="KEGG" id="ffa:FFWV33_10950"/>
<keyword evidence="1" id="KW-1133">Transmembrane helix</keyword>
<dbReference type="OrthoDB" id="650263at2"/>
<feature type="transmembrane region" description="Helical" evidence="1">
    <location>
        <begin position="185"/>
        <end position="207"/>
    </location>
</feature>
<sequence>MQDIDQKASSSLFEQGFINEEQLNEIKSYRARNIFSLNAELKLFLYFSVTLFTTGIGLLIYDYIDTIGHSVLLGLVLILMFVCYYFSFKKAPKFEKTKTEFESPVMEYIVLTANLLTCIFIGYLQVQYTAFGTHYGLVTIIPTVIGLFSAFYFDNKNVLSLSITGLAAYIGLTVTPQSILQNEIYTTTALSFAALALGAVLLAWNFYCKKANFKTHFSFIYLTFAQHLIGISCLNNLIYQENYLLFIPVLAAVTYYFYHLSYTLKSISLFIFTLIYGFVGFNICFFTIIDKIDLDEFWEFLLVLSPLYTIGMLWLFVQMIKNFNTEIKK</sequence>
<feature type="transmembrane region" description="Helical" evidence="1">
    <location>
        <begin position="132"/>
        <end position="153"/>
    </location>
</feature>
<feature type="transmembrane region" description="Helical" evidence="1">
    <location>
        <begin position="158"/>
        <end position="179"/>
    </location>
</feature>
<dbReference type="EMBL" id="CP020918">
    <property type="protein sequence ID" value="AWG21995.1"/>
    <property type="molecule type" value="Genomic_DNA"/>
</dbReference>
<feature type="transmembrane region" description="Helical" evidence="1">
    <location>
        <begin position="108"/>
        <end position="126"/>
    </location>
</feature>
<accession>A0A2S1LE11</accession>
<feature type="domain" description="DUF2157" evidence="2">
    <location>
        <begin position="12"/>
        <end position="155"/>
    </location>
</feature>
<feature type="transmembrane region" description="Helical" evidence="1">
    <location>
        <begin position="219"/>
        <end position="237"/>
    </location>
</feature>
<gene>
    <name evidence="3" type="ORF">FFWV33_10950</name>
</gene>
<dbReference type="Proteomes" id="UP000244527">
    <property type="component" value="Chromosome"/>
</dbReference>
<keyword evidence="1" id="KW-0812">Transmembrane</keyword>
<organism evidence="3 4">
    <name type="scientific">Flavobacterium faecale</name>
    <dbReference type="NCBI Taxonomy" id="1355330"/>
    <lineage>
        <taxon>Bacteria</taxon>
        <taxon>Pseudomonadati</taxon>
        <taxon>Bacteroidota</taxon>
        <taxon>Flavobacteriia</taxon>
        <taxon>Flavobacteriales</taxon>
        <taxon>Flavobacteriaceae</taxon>
        <taxon>Flavobacterium</taxon>
    </lineage>
</organism>